<comment type="caution">
    <text evidence="1">The sequence shown here is derived from an EMBL/GenBank/DDBJ whole genome shotgun (WGS) entry which is preliminary data.</text>
</comment>
<organism evidence="1 2">
    <name type="scientific">Streptomyces luteolifulvus</name>
    <dbReference type="NCBI Taxonomy" id="2615112"/>
    <lineage>
        <taxon>Bacteria</taxon>
        <taxon>Bacillati</taxon>
        <taxon>Actinomycetota</taxon>
        <taxon>Actinomycetes</taxon>
        <taxon>Kitasatosporales</taxon>
        <taxon>Streptomycetaceae</taxon>
        <taxon>Streptomyces</taxon>
    </lineage>
</organism>
<evidence type="ECO:0000313" key="2">
    <source>
        <dbReference type="Proteomes" id="UP000442707"/>
    </source>
</evidence>
<dbReference type="EMBL" id="VZRB01000034">
    <property type="protein sequence ID" value="KAB1141105.1"/>
    <property type="molecule type" value="Genomic_DNA"/>
</dbReference>
<dbReference type="RefSeq" id="WP_150955651.1">
    <property type="nucleotide sequence ID" value="NZ_VZRB01000034.1"/>
</dbReference>
<name>A0A6H9UR73_9ACTN</name>
<accession>A0A6H9UR73</accession>
<gene>
    <name evidence="1" type="ORF">F7R91_33345</name>
</gene>
<reference evidence="1 2" key="1">
    <citation type="submission" date="2019-09" db="EMBL/GenBank/DDBJ databases">
        <title>Screening of Novel Bioactive Compounds from Soil-Associated.</title>
        <authorList>
            <person name="Zhao S."/>
        </authorList>
    </citation>
    <scope>NUCLEOTIDE SEQUENCE [LARGE SCALE GENOMIC DNA]</scope>
    <source>
        <strain evidence="1 2">HIT-DPA4</strain>
    </source>
</reference>
<dbReference type="Proteomes" id="UP000442707">
    <property type="component" value="Unassembled WGS sequence"/>
</dbReference>
<sequence length="123" mass="13895">MKLVSCVTGEEIQTGRTLRVQTGAAAGQTWKFERIAQHADGVHHVHASRPGGKLGRIHREFHPSAFGCEITVEITWRKSVSHAAYRTWSKVDDYMLAGLFALVPLAFFEHYHWSEYIAAIFGR</sequence>
<protein>
    <submittedName>
        <fullName evidence="1">Uncharacterized protein</fullName>
    </submittedName>
</protein>
<proteinExistence type="predicted"/>
<dbReference type="AlphaFoldDB" id="A0A6H9UR73"/>
<evidence type="ECO:0000313" key="1">
    <source>
        <dbReference type="EMBL" id="KAB1141105.1"/>
    </source>
</evidence>
<keyword evidence="2" id="KW-1185">Reference proteome</keyword>